<dbReference type="GO" id="GO:0042597">
    <property type="term" value="C:periplasmic space"/>
    <property type="evidence" value="ECO:0007669"/>
    <property type="project" value="UniProtKB-SubCell"/>
</dbReference>
<keyword evidence="12" id="KW-1185">Reference proteome</keyword>
<dbReference type="PROSITE" id="PS50005">
    <property type="entry name" value="TPR"/>
    <property type="match status" value="1"/>
</dbReference>
<evidence type="ECO:0000256" key="9">
    <source>
        <dbReference type="PROSITE-ProRule" id="PRU00339"/>
    </source>
</evidence>
<dbReference type="GO" id="GO:0008270">
    <property type="term" value="F:zinc ion binding"/>
    <property type="evidence" value="ECO:0007669"/>
    <property type="project" value="UniProtKB-UniRule"/>
</dbReference>
<evidence type="ECO:0000313" key="12">
    <source>
        <dbReference type="Proteomes" id="UP000676649"/>
    </source>
</evidence>
<keyword evidence="2 8" id="KW-0479">Metal-binding</keyword>
<dbReference type="InterPro" id="IPR030873">
    <property type="entry name" value="Protease_BepA"/>
</dbReference>
<feature type="domain" description="Peptidase M48" evidence="10">
    <location>
        <begin position="69"/>
        <end position="256"/>
    </location>
</feature>
<evidence type="ECO:0000259" key="10">
    <source>
        <dbReference type="Pfam" id="PF01435"/>
    </source>
</evidence>
<keyword evidence="7 8" id="KW-0482">Metalloprotease</keyword>
<feature type="active site" description="Proton donor" evidence="8">
    <location>
        <position position="201"/>
    </location>
</feature>
<comment type="cofactor">
    <cofactor evidence="8">
        <name>Zn(2+)</name>
        <dbReference type="ChEBI" id="CHEBI:29105"/>
    </cofactor>
    <text evidence="8">Binds 1 zinc ion per subunit.</text>
</comment>
<dbReference type="Proteomes" id="UP000676649">
    <property type="component" value="Chromosome"/>
</dbReference>
<evidence type="ECO:0000256" key="1">
    <source>
        <dbReference type="ARBA" id="ARBA00022670"/>
    </source>
</evidence>
<reference evidence="11" key="1">
    <citation type="submission" date="2021-04" db="EMBL/GenBank/DDBJ databases">
        <title>Draft genome sequence data of methanotrophic Methylovulum sp. strain S1L and Methylomonas sp. strain S2AM isolated from boreal lake water columns.</title>
        <authorList>
            <person name="Rissanen A.J."/>
            <person name="Mangayil R."/>
            <person name="Svenning M.M."/>
            <person name="Khanongnuch R."/>
        </authorList>
    </citation>
    <scope>NUCLEOTIDE SEQUENCE</scope>
    <source>
        <strain evidence="11">S2AM</strain>
    </source>
</reference>
<keyword evidence="3 8" id="KW-0732">Signal</keyword>
<dbReference type="PANTHER" id="PTHR22726">
    <property type="entry name" value="METALLOENDOPEPTIDASE OMA1"/>
    <property type="match status" value="1"/>
</dbReference>
<evidence type="ECO:0000256" key="2">
    <source>
        <dbReference type="ARBA" id="ARBA00022723"/>
    </source>
</evidence>
<dbReference type="Gene3D" id="3.30.2010.10">
    <property type="entry name" value="Metalloproteases ('zincins'), catalytic domain"/>
    <property type="match status" value="1"/>
</dbReference>
<feature type="binding site" evidence="8">
    <location>
        <position position="136"/>
    </location>
    <ligand>
        <name>Zn(2+)</name>
        <dbReference type="ChEBI" id="CHEBI:29105"/>
        <note>catalytic</note>
    </ligand>
</feature>
<protein>
    <recommendedName>
        <fullName evidence="8">Putative beta-barrel assembly-enhancing protease</fullName>
        <ecNumber evidence="8">3.4.-.-</ecNumber>
    </recommendedName>
</protein>
<dbReference type="PANTHER" id="PTHR22726:SF1">
    <property type="entry name" value="METALLOENDOPEPTIDASE OMA1, MITOCHONDRIAL"/>
    <property type="match status" value="1"/>
</dbReference>
<keyword evidence="1 8" id="KW-0645">Protease</keyword>
<accession>A0A975MKT2</accession>
<evidence type="ECO:0000256" key="3">
    <source>
        <dbReference type="ARBA" id="ARBA00022729"/>
    </source>
</evidence>
<dbReference type="Pfam" id="PF13174">
    <property type="entry name" value="TPR_6"/>
    <property type="match status" value="1"/>
</dbReference>
<dbReference type="Pfam" id="PF01435">
    <property type="entry name" value="Peptidase_M48"/>
    <property type="match status" value="1"/>
</dbReference>
<dbReference type="GO" id="GO:0004222">
    <property type="term" value="F:metalloendopeptidase activity"/>
    <property type="evidence" value="ECO:0007669"/>
    <property type="project" value="InterPro"/>
</dbReference>
<name>A0A975MKT2_9GAMM</name>
<sequence length="484" mass="54070">MKIKHLTLILALGLYAQTGPAVDMEKIQLPDMGDSSGTLISPAQEKELGESFFRNLHSQAVLNQDAEIQQYIQTIGHQLSAHSYAPANPFYFFVVMDENINAFAGPGGYIGVNSGLILLTESESELASVMAHEIAHVTQRHLYRSVEEAGRMSIPTIAATLAAVLLATQSPNMGQAALMAVQAGNVQFQINFTRDHEKEADRVGMNTLFDSNFDPRSMPAFFEKLQQATRFYGQGVPEFLRTHPMSENRVADTRGRAETYAYRQYPDSAGYALTKAKLKVISETDKQVALQHFVLLGQQGTTEQRAVARYGIGLVYMETLQFQAAADIFAELVKQYPNQPQYIAALAKAAVESHNMETANQLYAQAINNFPSNDAIKIEYIRSLLKSSQAQLALLILEGLSDSQKHQPYYFELLAQSHAALNHPGESHRYLAEYYFATGQTEDAILQIRLAREEKDLSYQLLAILNERLSFFQAEREDKKSLRQ</sequence>
<dbReference type="EC" id="3.4.-.-" evidence="8"/>
<comment type="function">
    <text evidence="8">Functions as both a chaperone and a metalloprotease. Maintains the integrity of the outer membrane by promoting either the assembly or the elimination of outer membrane proteins, depending on their folding state.</text>
</comment>
<dbReference type="InterPro" id="IPR011990">
    <property type="entry name" value="TPR-like_helical_dom_sf"/>
</dbReference>
<organism evidence="11 12">
    <name type="scientific">Methylomonas paludis</name>
    <dbReference type="NCBI Taxonomy" id="1173101"/>
    <lineage>
        <taxon>Bacteria</taxon>
        <taxon>Pseudomonadati</taxon>
        <taxon>Pseudomonadota</taxon>
        <taxon>Gammaproteobacteria</taxon>
        <taxon>Methylococcales</taxon>
        <taxon>Methylococcaceae</taxon>
        <taxon>Methylomonas</taxon>
    </lineage>
</organism>
<evidence type="ECO:0000256" key="6">
    <source>
        <dbReference type="ARBA" id="ARBA00022833"/>
    </source>
</evidence>
<evidence type="ECO:0000256" key="7">
    <source>
        <dbReference type="ARBA" id="ARBA00023049"/>
    </source>
</evidence>
<keyword evidence="9" id="KW-0802">TPR repeat</keyword>
<dbReference type="RefSeq" id="WP_215579963.1">
    <property type="nucleotide sequence ID" value="NZ_CP073754.1"/>
</dbReference>
<dbReference type="SUPFAM" id="SSF48452">
    <property type="entry name" value="TPR-like"/>
    <property type="match status" value="1"/>
</dbReference>
<dbReference type="AlphaFoldDB" id="A0A975MKT2"/>
<dbReference type="CDD" id="cd07333">
    <property type="entry name" value="M48C_bepA_like"/>
    <property type="match status" value="1"/>
</dbReference>
<dbReference type="Gene3D" id="1.25.40.10">
    <property type="entry name" value="Tetratricopeptide repeat domain"/>
    <property type="match status" value="1"/>
</dbReference>
<feature type="binding site" evidence="8">
    <location>
        <position position="197"/>
    </location>
    <ligand>
        <name>Zn(2+)</name>
        <dbReference type="ChEBI" id="CHEBI:29105"/>
        <note>catalytic</note>
    </ligand>
</feature>
<evidence type="ECO:0000256" key="8">
    <source>
        <dbReference type="HAMAP-Rule" id="MF_00997"/>
    </source>
</evidence>
<keyword evidence="4 8" id="KW-0574">Periplasm</keyword>
<evidence type="ECO:0000256" key="5">
    <source>
        <dbReference type="ARBA" id="ARBA00022801"/>
    </source>
</evidence>
<keyword evidence="5 8" id="KW-0378">Hydrolase</keyword>
<dbReference type="InterPro" id="IPR019734">
    <property type="entry name" value="TPR_rpt"/>
</dbReference>
<comment type="subcellular location">
    <subcellularLocation>
        <location evidence="8">Periplasm</location>
    </subcellularLocation>
</comment>
<dbReference type="InterPro" id="IPR051156">
    <property type="entry name" value="Mito/Outer_Membr_Metalloprot"/>
</dbReference>
<evidence type="ECO:0000256" key="4">
    <source>
        <dbReference type="ARBA" id="ARBA00022764"/>
    </source>
</evidence>
<dbReference type="HAMAP" id="MF_00997">
    <property type="entry name" value="Protease_BepA"/>
    <property type="match status" value="1"/>
</dbReference>
<dbReference type="EMBL" id="CP073754">
    <property type="protein sequence ID" value="QWF69646.1"/>
    <property type="molecule type" value="Genomic_DNA"/>
</dbReference>
<comment type="similarity">
    <text evidence="8">Belongs to the peptidase M48 family. BepA subfamily.</text>
</comment>
<dbReference type="GO" id="GO:0016020">
    <property type="term" value="C:membrane"/>
    <property type="evidence" value="ECO:0007669"/>
    <property type="project" value="InterPro"/>
</dbReference>
<feature type="active site" evidence="8">
    <location>
        <position position="133"/>
    </location>
</feature>
<evidence type="ECO:0000313" key="11">
    <source>
        <dbReference type="EMBL" id="QWF69646.1"/>
    </source>
</evidence>
<keyword evidence="6 8" id="KW-0862">Zinc</keyword>
<dbReference type="GO" id="GO:0051603">
    <property type="term" value="P:proteolysis involved in protein catabolic process"/>
    <property type="evidence" value="ECO:0007669"/>
    <property type="project" value="TreeGrafter"/>
</dbReference>
<dbReference type="KEGG" id="mpad:KEF85_09675"/>
<gene>
    <name evidence="11" type="ORF">KEF85_09675</name>
</gene>
<dbReference type="InterPro" id="IPR001915">
    <property type="entry name" value="Peptidase_M48"/>
</dbReference>
<proteinExistence type="inferred from homology"/>
<feature type="binding site" evidence="8">
    <location>
        <position position="132"/>
    </location>
    <ligand>
        <name>Zn(2+)</name>
        <dbReference type="ChEBI" id="CHEBI:29105"/>
        <note>catalytic</note>
    </ligand>
</feature>
<feature type="repeat" description="TPR" evidence="9">
    <location>
        <begin position="306"/>
        <end position="339"/>
    </location>
</feature>